<keyword evidence="3" id="KW-0201">Cytochrome c-type biogenesis</keyword>
<dbReference type="InterPro" id="IPR050553">
    <property type="entry name" value="Thioredoxin_ResA/DsbE_sf"/>
</dbReference>
<dbReference type="GO" id="GO:0030288">
    <property type="term" value="C:outer membrane-bounded periplasmic space"/>
    <property type="evidence" value="ECO:0007669"/>
    <property type="project" value="InterPro"/>
</dbReference>
<evidence type="ECO:0000259" key="6">
    <source>
        <dbReference type="PROSITE" id="PS51352"/>
    </source>
</evidence>
<evidence type="ECO:0000313" key="7">
    <source>
        <dbReference type="EMBL" id="VAW20743.1"/>
    </source>
</evidence>
<organism evidence="7">
    <name type="scientific">hydrothermal vent metagenome</name>
    <dbReference type="NCBI Taxonomy" id="652676"/>
    <lineage>
        <taxon>unclassified sequences</taxon>
        <taxon>metagenomes</taxon>
        <taxon>ecological metagenomes</taxon>
    </lineage>
</organism>
<dbReference type="CDD" id="cd03010">
    <property type="entry name" value="TlpA_like_DsbE"/>
    <property type="match status" value="1"/>
</dbReference>
<feature type="domain" description="Thioredoxin" evidence="6">
    <location>
        <begin position="35"/>
        <end position="183"/>
    </location>
</feature>
<accession>A0A3B0TX45</accession>
<dbReference type="InterPro" id="IPR036249">
    <property type="entry name" value="Thioredoxin-like_sf"/>
</dbReference>
<evidence type="ECO:0000256" key="3">
    <source>
        <dbReference type="ARBA" id="ARBA00022748"/>
    </source>
</evidence>
<dbReference type="Pfam" id="PF08534">
    <property type="entry name" value="Redoxin"/>
    <property type="match status" value="1"/>
</dbReference>
<evidence type="ECO:0000256" key="2">
    <source>
        <dbReference type="ARBA" id="ARBA00007758"/>
    </source>
</evidence>
<dbReference type="PANTHER" id="PTHR42852:SF6">
    <property type="entry name" value="THIOL:DISULFIDE INTERCHANGE PROTEIN DSBE"/>
    <property type="match status" value="1"/>
</dbReference>
<dbReference type="NCBIfam" id="TIGR00385">
    <property type="entry name" value="dsbE"/>
    <property type="match status" value="1"/>
</dbReference>
<sequence>MKRALLLTVPLILVIAMVALFATQIGRNTSLLPSVLINKPVPQFTLGPVAGIKEAIGDIPGFSTEDLKGDVFVVNVFASWCLACRQEHPLLMDLKSRNIARVYGINQKDAPENAISYLKELGNPYDAIGSDFNGRASIEWGVYGVPETFVVNPDGIITYKFIGAFTPQTYKTGLLAAIESARTGVPIPKTQ</sequence>
<comment type="subcellular location">
    <subcellularLocation>
        <location evidence="1">Cell envelope</location>
    </subcellularLocation>
</comment>
<dbReference type="InterPro" id="IPR017937">
    <property type="entry name" value="Thioredoxin_CS"/>
</dbReference>
<dbReference type="InterPro" id="IPR004799">
    <property type="entry name" value="Periplasmic_diS_OxRdtase_DsbE"/>
</dbReference>
<evidence type="ECO:0000256" key="4">
    <source>
        <dbReference type="ARBA" id="ARBA00023157"/>
    </source>
</evidence>
<dbReference type="InterPro" id="IPR013766">
    <property type="entry name" value="Thioredoxin_domain"/>
</dbReference>
<gene>
    <name evidence="7" type="ORF">MNBD_ALPHA12-1653</name>
</gene>
<dbReference type="EMBL" id="UOEO01000146">
    <property type="protein sequence ID" value="VAW20743.1"/>
    <property type="molecule type" value="Genomic_DNA"/>
</dbReference>
<dbReference type="GO" id="GO:0017004">
    <property type="term" value="P:cytochrome complex assembly"/>
    <property type="evidence" value="ECO:0007669"/>
    <property type="project" value="UniProtKB-KW"/>
</dbReference>
<keyword evidence="4" id="KW-1015">Disulfide bond</keyword>
<dbReference type="PROSITE" id="PS00194">
    <property type="entry name" value="THIOREDOXIN_1"/>
    <property type="match status" value="1"/>
</dbReference>
<dbReference type="AlphaFoldDB" id="A0A3B0TX45"/>
<dbReference type="GO" id="GO:0015036">
    <property type="term" value="F:disulfide oxidoreductase activity"/>
    <property type="evidence" value="ECO:0007669"/>
    <property type="project" value="InterPro"/>
</dbReference>
<dbReference type="SUPFAM" id="SSF52833">
    <property type="entry name" value="Thioredoxin-like"/>
    <property type="match status" value="1"/>
</dbReference>
<protein>
    <submittedName>
        <fullName evidence="7">Cytochrome c-type biogenesis protein CcmG/DsbE, thiol:disulfide oxidoreductase</fullName>
    </submittedName>
</protein>
<dbReference type="Gene3D" id="3.40.30.10">
    <property type="entry name" value="Glutaredoxin"/>
    <property type="match status" value="1"/>
</dbReference>
<dbReference type="PROSITE" id="PS51352">
    <property type="entry name" value="THIOREDOXIN_2"/>
    <property type="match status" value="1"/>
</dbReference>
<keyword evidence="5" id="KW-0676">Redox-active center</keyword>
<proteinExistence type="inferred from homology"/>
<reference evidence="7" key="1">
    <citation type="submission" date="2018-06" db="EMBL/GenBank/DDBJ databases">
        <authorList>
            <person name="Zhirakovskaya E."/>
        </authorList>
    </citation>
    <scope>NUCLEOTIDE SEQUENCE</scope>
</reference>
<name>A0A3B0TX45_9ZZZZ</name>
<comment type="similarity">
    <text evidence="2">Belongs to the thioredoxin family. DsbE subfamily.</text>
</comment>
<evidence type="ECO:0000256" key="5">
    <source>
        <dbReference type="ARBA" id="ARBA00023284"/>
    </source>
</evidence>
<dbReference type="InterPro" id="IPR013740">
    <property type="entry name" value="Redoxin"/>
</dbReference>
<evidence type="ECO:0000256" key="1">
    <source>
        <dbReference type="ARBA" id="ARBA00004196"/>
    </source>
</evidence>
<dbReference type="PANTHER" id="PTHR42852">
    <property type="entry name" value="THIOL:DISULFIDE INTERCHANGE PROTEIN DSBE"/>
    <property type="match status" value="1"/>
</dbReference>